<dbReference type="eggNOG" id="COG1574">
    <property type="taxonomic scope" value="Bacteria"/>
</dbReference>
<accession>D1CBF7</accession>
<dbReference type="Proteomes" id="UP000000323">
    <property type="component" value="Chromosome 1"/>
</dbReference>
<dbReference type="SUPFAM" id="SSF51338">
    <property type="entry name" value="Composite domain of metallo-dependent hydrolases"/>
    <property type="match status" value="1"/>
</dbReference>
<evidence type="ECO:0000313" key="3">
    <source>
        <dbReference type="Proteomes" id="UP000000323"/>
    </source>
</evidence>
<gene>
    <name evidence="2" type="ordered locus">Tter_1214</name>
</gene>
<dbReference type="Gene3D" id="2.30.40.10">
    <property type="entry name" value="Urease, subunit C, domain 1"/>
    <property type="match status" value="1"/>
</dbReference>
<evidence type="ECO:0000313" key="2">
    <source>
        <dbReference type="EMBL" id="ACZ42122.1"/>
    </source>
</evidence>
<evidence type="ECO:0000259" key="1">
    <source>
        <dbReference type="Pfam" id="PF07969"/>
    </source>
</evidence>
<dbReference type="HOGENOM" id="CLU_009942_1_0_0"/>
<dbReference type="RefSeq" id="WP_012875157.1">
    <property type="nucleotide sequence ID" value="NC_013525.1"/>
</dbReference>
<dbReference type="Gene3D" id="3.10.310.70">
    <property type="match status" value="1"/>
</dbReference>
<dbReference type="KEGG" id="ttr:Tter_1214"/>
<dbReference type="InterPro" id="IPR032466">
    <property type="entry name" value="Metal_Hydrolase"/>
</dbReference>
<sequence length="527" mass="58769">MSKKLFYNARFLTLRSQEEVVEALAVQDGRIVALGSRDDCESILGNGFQRIDLFGYYVIPGLTDSHIHFAEFSKKQDWLDLSEVNSLQYTLHKVAQRASSLPAGSWLLGSGWTINNWHDVNRPPTKQDLDNVAPDHLVALFSRDFHSVWVNTLVLERAGISRDTSAPQGGEIVRDASGEPTGWLLENAQDLIDHLLPDYSRELPELIVKASYKLLSRGITSIHDFDGVDAIEAYKQLSSNRRIEFRVYKTIPAYHLETAIEQGLRTGQGDEWFRIGPVKFFSDGALGSRTAAMLEPYLDDPSNTGIEVMSLEELKEGIYKANNNGIACAIHAIGDRANRNVLDAFEYNLEINTNFRSFRNRIEHVQHLHPSDLPRLAQLGIIASMQPIHCISDMMAVDKLLGDRGRYSYAWNSLLAQGTSLAFGSDCPVETLDPFIGIYAAVTRRRHEYSPNGWYPEERISAYDALRAYTLGAAYASGEESIKGVIDVGMLADFAVVSCDPLHCDPEALLETEVLATYVGGEEVYTS</sequence>
<dbReference type="EMBL" id="CP001825">
    <property type="protein sequence ID" value="ACZ42122.1"/>
    <property type="molecule type" value="Genomic_DNA"/>
</dbReference>
<proteinExistence type="predicted"/>
<reference evidence="3" key="1">
    <citation type="journal article" date="2010" name="Stand. Genomic Sci.">
        <title>Complete genome sequence of 'Thermobaculum terrenum' type strain (YNP1).</title>
        <authorList>
            <person name="Kiss H."/>
            <person name="Cleland D."/>
            <person name="Lapidus A."/>
            <person name="Lucas S."/>
            <person name="Glavina Del Rio T."/>
            <person name="Nolan M."/>
            <person name="Tice H."/>
            <person name="Han C."/>
            <person name="Goodwin L."/>
            <person name="Pitluck S."/>
            <person name="Liolios K."/>
            <person name="Ivanova N."/>
            <person name="Mavromatis K."/>
            <person name="Ovchinnikova G."/>
            <person name="Pati A."/>
            <person name="Chen A."/>
            <person name="Palaniappan K."/>
            <person name="Land M."/>
            <person name="Hauser L."/>
            <person name="Chang Y."/>
            <person name="Jeffries C."/>
            <person name="Lu M."/>
            <person name="Brettin T."/>
            <person name="Detter J."/>
            <person name="Goker M."/>
            <person name="Tindall B."/>
            <person name="Beck B."/>
            <person name="McDermott T."/>
            <person name="Woyke T."/>
            <person name="Bristow J."/>
            <person name="Eisen J."/>
            <person name="Markowitz V."/>
            <person name="Hugenholtz P."/>
            <person name="Kyrpides N."/>
            <person name="Klenk H."/>
            <person name="Cheng J."/>
        </authorList>
    </citation>
    <scope>NUCLEOTIDE SEQUENCE [LARGE SCALE GENOMIC DNA]</scope>
    <source>
        <strain evidence="3">ATCC BAA-798 / YNP1</strain>
    </source>
</reference>
<dbReference type="PANTHER" id="PTHR22642:SF2">
    <property type="entry name" value="PROTEIN LONG AFTER FAR-RED 3"/>
    <property type="match status" value="1"/>
</dbReference>
<dbReference type="GO" id="GO:0016810">
    <property type="term" value="F:hydrolase activity, acting on carbon-nitrogen (but not peptide) bonds"/>
    <property type="evidence" value="ECO:0007669"/>
    <property type="project" value="InterPro"/>
</dbReference>
<dbReference type="AlphaFoldDB" id="D1CBF7"/>
<keyword evidence="3" id="KW-1185">Reference proteome</keyword>
<dbReference type="STRING" id="525904.Tter_1214"/>
<dbReference type="Pfam" id="PF07969">
    <property type="entry name" value="Amidohydro_3"/>
    <property type="match status" value="1"/>
</dbReference>
<feature type="domain" description="Amidohydrolase 3" evidence="1">
    <location>
        <begin position="51"/>
        <end position="525"/>
    </location>
</feature>
<dbReference type="InterPro" id="IPR011059">
    <property type="entry name" value="Metal-dep_hydrolase_composite"/>
</dbReference>
<dbReference type="InterPro" id="IPR033932">
    <property type="entry name" value="YtcJ-like"/>
</dbReference>
<dbReference type="SUPFAM" id="SSF51556">
    <property type="entry name" value="Metallo-dependent hydrolases"/>
    <property type="match status" value="1"/>
</dbReference>
<dbReference type="InterPro" id="IPR013108">
    <property type="entry name" value="Amidohydro_3"/>
</dbReference>
<dbReference type="CDD" id="cd01300">
    <property type="entry name" value="YtcJ_like"/>
    <property type="match status" value="1"/>
</dbReference>
<keyword evidence="2" id="KW-0378">Hydrolase</keyword>
<dbReference type="PANTHER" id="PTHR22642">
    <property type="entry name" value="IMIDAZOLONEPROPIONASE"/>
    <property type="match status" value="1"/>
</dbReference>
<dbReference type="Gene3D" id="3.20.20.140">
    <property type="entry name" value="Metal-dependent hydrolases"/>
    <property type="match status" value="1"/>
</dbReference>
<name>D1CBF7_THET1</name>
<organism evidence="2 3">
    <name type="scientific">Thermobaculum terrenum (strain ATCC BAA-798 / CCMEE 7001 / YNP1)</name>
    <dbReference type="NCBI Taxonomy" id="525904"/>
    <lineage>
        <taxon>Bacteria</taxon>
        <taxon>Bacillati</taxon>
        <taxon>Chloroflexota</taxon>
        <taxon>Chloroflexia</taxon>
        <taxon>Candidatus Thermobaculales</taxon>
        <taxon>Candidatus Thermobaculaceae</taxon>
        <taxon>Thermobaculum</taxon>
    </lineage>
</organism>
<protein>
    <submittedName>
        <fullName evidence="2">Amidohydrolase 3</fullName>
    </submittedName>
</protein>